<accession>A0A1P8WMQ0</accession>
<dbReference type="NCBIfam" id="TIGR04255">
    <property type="entry name" value="sporadTIGR04255"/>
    <property type="match status" value="1"/>
</dbReference>
<dbReference type="RefSeq" id="WP_077026521.1">
    <property type="nucleotide sequence ID" value="NZ_CP017641.1"/>
</dbReference>
<evidence type="ECO:0008006" key="3">
    <source>
        <dbReference type="Google" id="ProtNLM"/>
    </source>
</evidence>
<dbReference type="Proteomes" id="UP000187735">
    <property type="component" value="Chromosome"/>
</dbReference>
<dbReference type="KEGG" id="fmr:Fuma_05001"/>
<proteinExistence type="predicted"/>
<evidence type="ECO:0000313" key="2">
    <source>
        <dbReference type="Proteomes" id="UP000187735"/>
    </source>
</evidence>
<evidence type="ECO:0000313" key="1">
    <source>
        <dbReference type="EMBL" id="APZ95345.1"/>
    </source>
</evidence>
<gene>
    <name evidence="1" type="ORF">Fuma_05001</name>
</gene>
<reference evidence="1 2" key="1">
    <citation type="journal article" date="2016" name="Front. Microbiol.">
        <title>Fuerstia marisgermanicae gen. nov., sp. nov., an Unusual Member of the Phylum Planctomycetes from the German Wadden Sea.</title>
        <authorList>
            <person name="Kohn T."/>
            <person name="Heuer A."/>
            <person name="Jogler M."/>
            <person name="Vollmers J."/>
            <person name="Boedeker C."/>
            <person name="Bunk B."/>
            <person name="Rast P."/>
            <person name="Borchert D."/>
            <person name="Glockner I."/>
            <person name="Freese H.M."/>
            <person name="Klenk H.P."/>
            <person name="Overmann J."/>
            <person name="Kaster A.K."/>
            <person name="Rohde M."/>
            <person name="Wiegand S."/>
            <person name="Jogler C."/>
        </authorList>
    </citation>
    <scope>NUCLEOTIDE SEQUENCE [LARGE SCALE GENOMIC DNA]</scope>
    <source>
        <strain evidence="1 2">NH11</strain>
    </source>
</reference>
<protein>
    <recommendedName>
        <fullName evidence="3">TIGR04255 family protein</fullName>
    </recommendedName>
</protein>
<dbReference type="STRING" id="1891926.Fuma_05001"/>
<dbReference type="EMBL" id="CP017641">
    <property type="protein sequence ID" value="APZ95345.1"/>
    <property type="molecule type" value="Genomic_DNA"/>
</dbReference>
<name>A0A1P8WMQ0_9PLAN</name>
<organism evidence="1 2">
    <name type="scientific">Fuerstiella marisgermanici</name>
    <dbReference type="NCBI Taxonomy" id="1891926"/>
    <lineage>
        <taxon>Bacteria</taxon>
        <taxon>Pseudomonadati</taxon>
        <taxon>Planctomycetota</taxon>
        <taxon>Planctomycetia</taxon>
        <taxon>Planctomycetales</taxon>
        <taxon>Planctomycetaceae</taxon>
        <taxon>Fuerstiella</taxon>
    </lineage>
</organism>
<keyword evidence="2" id="KW-1185">Reference proteome</keyword>
<dbReference type="OrthoDB" id="128994at2"/>
<sequence length="265" mass="30740">MTRFTSSQHSFKNPPVYETALSVQFDELPGFSAVHFGEFHEIVRKEFPVAKDAARLQEVHEYFPFRASRIVLREQPVQPNRVMYCDAVDPQRLLQLQPDRIGYNWRRSDSGKPYPRFDDYADRFVSFVEQFKQFCSDRQLGEVTPNLVEVTYVNRIECHAKETPSGCLNRVFGLSETPNDTFLPAPEQTSLRRMFSFHDLSGRLYTEVDTQADHVLQRLIARINVTRGEDFTGPLQLAHDWVTDAFVALSDVEARESDWQQEVTL</sequence>
<dbReference type="InterPro" id="IPR026349">
    <property type="entry name" value="CHP04255"/>
</dbReference>
<dbReference type="AlphaFoldDB" id="A0A1P8WMQ0"/>